<sequence>MTETCQPEAPGHTQSELRHDLNGQPQEHAKARINLSGVAQTLFIPLIARASDAVSSNAILGDPYAQNTIDKLSFDQDAMTMTPFQCAGVCLRTSQFDKWTTAFLMKHPCATVVHLACGLDSRMQRVPWTNTSRWFDIDLPKVIELRKQVLPTSIPDRDYSLIAANVLEHTWIKNIPNDRPVLIIMEGLLSYLLEDEVKGLLLQLCQSFKHGEMIFECISTIVLKRVVETPLKVVSETGAIFQWATDDPKSLEGIYTGVRLAESVCFVEASGVEKFALSNRVIMYLMSWIPSLRKAAQFLRFEFGGDRE</sequence>
<dbReference type="PANTHER" id="PTHR43619:SF2">
    <property type="entry name" value="S-ADENOSYL-L-METHIONINE-DEPENDENT METHYLTRANSFERASES SUPERFAMILY PROTEIN"/>
    <property type="match status" value="1"/>
</dbReference>
<reference evidence="3" key="2">
    <citation type="journal article" date="2023" name="IMA Fungus">
        <title>Comparative genomic study of the Penicillium genus elucidates a diverse pangenome and 15 lateral gene transfer events.</title>
        <authorList>
            <person name="Petersen C."/>
            <person name="Sorensen T."/>
            <person name="Nielsen M.R."/>
            <person name="Sondergaard T.E."/>
            <person name="Sorensen J.L."/>
            <person name="Fitzpatrick D.A."/>
            <person name="Frisvad J.C."/>
            <person name="Nielsen K.L."/>
        </authorList>
    </citation>
    <scope>NUCLEOTIDE SEQUENCE</scope>
    <source>
        <strain evidence="3">IBT 21472</strain>
    </source>
</reference>
<comment type="caution">
    <text evidence="3">The sequence shown here is derived from an EMBL/GenBank/DDBJ whole genome shotgun (WGS) entry which is preliminary data.</text>
</comment>
<dbReference type="AlphaFoldDB" id="A0A9W9GHG0"/>
<evidence type="ECO:0000313" key="4">
    <source>
        <dbReference type="Proteomes" id="UP001147746"/>
    </source>
</evidence>
<dbReference type="Pfam" id="PF04072">
    <property type="entry name" value="LCM"/>
    <property type="match status" value="1"/>
</dbReference>
<proteinExistence type="predicted"/>
<keyword evidence="4" id="KW-1185">Reference proteome</keyword>
<reference evidence="3" key="1">
    <citation type="submission" date="2022-12" db="EMBL/GenBank/DDBJ databases">
        <authorList>
            <person name="Petersen C."/>
        </authorList>
    </citation>
    <scope>NUCLEOTIDE SEQUENCE</scope>
    <source>
        <strain evidence="3">IBT 21472</strain>
    </source>
</reference>
<dbReference type="OrthoDB" id="203237at2759"/>
<evidence type="ECO:0000256" key="1">
    <source>
        <dbReference type="ARBA" id="ARBA00022603"/>
    </source>
</evidence>
<dbReference type="PANTHER" id="PTHR43619">
    <property type="entry name" value="S-ADENOSYL-L-METHIONINE-DEPENDENT METHYLTRANSFERASE YKTD-RELATED"/>
    <property type="match status" value="1"/>
</dbReference>
<gene>
    <name evidence="3" type="ORF">N7476_011104</name>
</gene>
<name>A0A9W9GHG0_9EURO</name>
<dbReference type="GO" id="GO:0008168">
    <property type="term" value="F:methyltransferase activity"/>
    <property type="evidence" value="ECO:0007669"/>
    <property type="project" value="UniProtKB-KW"/>
</dbReference>
<dbReference type="PIRSF" id="PIRSF028177">
    <property type="entry name" value="Polyketide_synth_Omtfrase_TcmP"/>
    <property type="match status" value="1"/>
</dbReference>
<dbReference type="InterPro" id="IPR016874">
    <property type="entry name" value="TcmP-like"/>
</dbReference>
<dbReference type="InterPro" id="IPR007213">
    <property type="entry name" value="Ppm1/Ppm2/Tcmp"/>
</dbReference>
<evidence type="ECO:0000313" key="3">
    <source>
        <dbReference type="EMBL" id="KAJ5299547.1"/>
    </source>
</evidence>
<evidence type="ECO:0008006" key="5">
    <source>
        <dbReference type="Google" id="ProtNLM"/>
    </source>
</evidence>
<evidence type="ECO:0000256" key="2">
    <source>
        <dbReference type="ARBA" id="ARBA00022679"/>
    </source>
</evidence>
<keyword evidence="1" id="KW-0489">Methyltransferase</keyword>
<dbReference type="Gene3D" id="3.40.50.150">
    <property type="entry name" value="Vaccinia Virus protein VP39"/>
    <property type="match status" value="1"/>
</dbReference>
<dbReference type="GO" id="GO:0032259">
    <property type="term" value="P:methylation"/>
    <property type="evidence" value="ECO:0007669"/>
    <property type="project" value="UniProtKB-KW"/>
</dbReference>
<keyword evidence="2" id="KW-0808">Transferase</keyword>
<dbReference type="Proteomes" id="UP001147746">
    <property type="component" value="Unassembled WGS sequence"/>
</dbReference>
<dbReference type="SUPFAM" id="SSF53335">
    <property type="entry name" value="S-adenosyl-L-methionine-dependent methyltransferases"/>
    <property type="match status" value="1"/>
</dbReference>
<accession>A0A9W9GHG0</accession>
<protein>
    <recommendedName>
        <fullName evidence="5">S-adenosyl-L-methionine-dependent methyltransferase</fullName>
    </recommendedName>
</protein>
<dbReference type="EMBL" id="JAPZBO010000010">
    <property type="protein sequence ID" value="KAJ5299547.1"/>
    <property type="molecule type" value="Genomic_DNA"/>
</dbReference>
<organism evidence="3 4">
    <name type="scientific">Penicillium atrosanguineum</name>
    <dbReference type="NCBI Taxonomy" id="1132637"/>
    <lineage>
        <taxon>Eukaryota</taxon>
        <taxon>Fungi</taxon>
        <taxon>Dikarya</taxon>
        <taxon>Ascomycota</taxon>
        <taxon>Pezizomycotina</taxon>
        <taxon>Eurotiomycetes</taxon>
        <taxon>Eurotiomycetidae</taxon>
        <taxon>Eurotiales</taxon>
        <taxon>Aspergillaceae</taxon>
        <taxon>Penicillium</taxon>
    </lineage>
</organism>
<dbReference type="InterPro" id="IPR029063">
    <property type="entry name" value="SAM-dependent_MTases_sf"/>
</dbReference>